<feature type="transmembrane region" description="Helical" evidence="1">
    <location>
        <begin position="21"/>
        <end position="43"/>
    </location>
</feature>
<dbReference type="RefSeq" id="WP_062368940.1">
    <property type="nucleotide sequence ID" value="NZ_LNCD01000033.1"/>
</dbReference>
<evidence type="ECO:0000256" key="1">
    <source>
        <dbReference type="SAM" id="Phobius"/>
    </source>
</evidence>
<keyword evidence="3" id="KW-1185">Reference proteome</keyword>
<proteinExistence type="predicted"/>
<dbReference type="OrthoDB" id="6356376at2"/>
<reference evidence="2 3" key="1">
    <citation type="submission" date="2015-11" db="EMBL/GenBank/DDBJ databases">
        <title>Draft Genome Sequence of the Strain BR 10423 (Rhizobium sp.) isolated from nodules of Mimosa pudica.</title>
        <authorList>
            <person name="Barauna A.C."/>
            <person name="Zilli J.E."/>
            <person name="Simoes-Araujo J.L."/>
            <person name="Reis V.M."/>
            <person name="James E.K."/>
            <person name="Reis F.B.Jr."/>
            <person name="Rouws L.F."/>
            <person name="Passos S.R."/>
            <person name="Gois S.R."/>
        </authorList>
    </citation>
    <scope>NUCLEOTIDE SEQUENCE [LARGE SCALE GENOMIC DNA]</scope>
    <source>
        <strain evidence="2 3">BR10423</strain>
    </source>
</reference>
<keyword evidence="1" id="KW-1133">Transmembrane helix</keyword>
<keyword evidence="1" id="KW-0472">Membrane</keyword>
<dbReference type="AlphaFoldDB" id="A0A109JXE6"/>
<dbReference type="InterPro" id="IPR045445">
    <property type="entry name" value="DUF6502"/>
</dbReference>
<sequence length="282" mass="31283">MKQRPKAPFSEAALQRTLLRVLRPIVRLCLASGLNFVAFSALMRRLFIDVAEKDFALKDKKQTDSRISLLTGIHRKDVSRLRTSELTVESLPAPASRTSRIIARWLADPRACDEAGIAKALPRVSSDGEFSFEGLVAAVTRDVHPRAVLDEWVDRGLAIVDDQDRVHLSASLLISNTDAEAQRHYFTRNLHDHAAAAVENILADAPPFFERAVHYNNISEALAKRLDNASREEAMAMLLRLNRLANQAIEGDPGGDRRWIAGVYVMQAQDSQIGPVAGEVDE</sequence>
<gene>
    <name evidence="2" type="ORF">AS026_31955</name>
</gene>
<dbReference type="Proteomes" id="UP000068164">
    <property type="component" value="Unassembled WGS sequence"/>
</dbReference>
<keyword evidence="1" id="KW-0812">Transmembrane</keyword>
<organism evidence="2 3">
    <name type="scientific">Rhizobium altiplani</name>
    <dbReference type="NCBI Taxonomy" id="1864509"/>
    <lineage>
        <taxon>Bacteria</taxon>
        <taxon>Pseudomonadati</taxon>
        <taxon>Pseudomonadota</taxon>
        <taxon>Alphaproteobacteria</taxon>
        <taxon>Hyphomicrobiales</taxon>
        <taxon>Rhizobiaceae</taxon>
        <taxon>Rhizobium/Agrobacterium group</taxon>
        <taxon>Rhizobium</taxon>
    </lineage>
</organism>
<comment type="caution">
    <text evidence="2">The sequence shown here is derived from an EMBL/GenBank/DDBJ whole genome shotgun (WGS) entry which is preliminary data.</text>
</comment>
<protein>
    <submittedName>
        <fullName evidence="2">Uncharacterized protein</fullName>
    </submittedName>
</protein>
<dbReference type="EMBL" id="LNCD01000033">
    <property type="protein sequence ID" value="KWV56836.1"/>
    <property type="molecule type" value="Genomic_DNA"/>
</dbReference>
<dbReference type="Pfam" id="PF20112">
    <property type="entry name" value="DUF6502"/>
    <property type="match status" value="1"/>
</dbReference>
<name>A0A109JXE6_9HYPH</name>
<evidence type="ECO:0000313" key="2">
    <source>
        <dbReference type="EMBL" id="KWV56836.1"/>
    </source>
</evidence>
<accession>A0A109JXE6</accession>
<evidence type="ECO:0000313" key="3">
    <source>
        <dbReference type="Proteomes" id="UP000068164"/>
    </source>
</evidence>